<reference evidence="1 2" key="1">
    <citation type="submission" date="2021-06" db="EMBL/GenBank/DDBJ databases">
        <title>Caerostris darwini draft genome.</title>
        <authorList>
            <person name="Kono N."/>
            <person name="Arakawa K."/>
        </authorList>
    </citation>
    <scope>NUCLEOTIDE SEQUENCE [LARGE SCALE GENOMIC DNA]</scope>
</reference>
<proteinExistence type="predicted"/>
<organism evidence="1 2">
    <name type="scientific">Caerostris darwini</name>
    <dbReference type="NCBI Taxonomy" id="1538125"/>
    <lineage>
        <taxon>Eukaryota</taxon>
        <taxon>Metazoa</taxon>
        <taxon>Ecdysozoa</taxon>
        <taxon>Arthropoda</taxon>
        <taxon>Chelicerata</taxon>
        <taxon>Arachnida</taxon>
        <taxon>Araneae</taxon>
        <taxon>Araneomorphae</taxon>
        <taxon>Entelegynae</taxon>
        <taxon>Araneoidea</taxon>
        <taxon>Araneidae</taxon>
        <taxon>Caerostris</taxon>
    </lineage>
</organism>
<comment type="caution">
    <text evidence="1">The sequence shown here is derived from an EMBL/GenBank/DDBJ whole genome shotgun (WGS) entry which is preliminary data.</text>
</comment>
<sequence>MFFEPPSLMHSTMVKIALTLFTKPVIRREMTYKVRCANDDSTSKILWLSTKEIFKMNIPILLKKKLIRYVASIFCEYLKWLIQHKVCLGYYIQPFSSICWRSDGSIDKQKTAEELLQDTSIDILHRFRLACKYCMKDDIVTFWNEMTEEKQRQEQQKTPLPYMTDDWLLLLMFKEDTTGWPTSSEDDNFQNLLRISRLNSEAALNLLKLLEPEDRRACLLRHLENSTSRRIDMNLYSELDECKRGELLQKNYLSILNTFFSWTSQNVFISLANDFFYLFDKKDFCLCVTDLLFRISRSWLDLSYVNLFKQFWNSSPIHLREALKAEKVVYSQVMRLLDGSFEVQLNSMFESLDEFLANPTFINKR</sequence>
<dbReference type="AlphaFoldDB" id="A0AAV4Q4V4"/>
<dbReference type="Proteomes" id="UP001054837">
    <property type="component" value="Unassembled WGS sequence"/>
</dbReference>
<name>A0AAV4Q4V4_9ARAC</name>
<protein>
    <submittedName>
        <fullName evidence="1">Uncharacterized protein</fullName>
    </submittedName>
</protein>
<evidence type="ECO:0000313" key="2">
    <source>
        <dbReference type="Proteomes" id="UP001054837"/>
    </source>
</evidence>
<dbReference type="EMBL" id="BPLQ01003810">
    <property type="protein sequence ID" value="GIY03459.1"/>
    <property type="molecule type" value="Genomic_DNA"/>
</dbReference>
<evidence type="ECO:0000313" key="1">
    <source>
        <dbReference type="EMBL" id="GIY03459.1"/>
    </source>
</evidence>
<accession>A0AAV4Q4V4</accession>
<keyword evidence="2" id="KW-1185">Reference proteome</keyword>
<gene>
    <name evidence="1" type="primary">AVEN_46861_1</name>
    <name evidence="1" type="ORF">CDAR_28761</name>
</gene>